<dbReference type="InterPro" id="IPR002048">
    <property type="entry name" value="EF_hand_dom"/>
</dbReference>
<dbReference type="SUPFAM" id="SSF47473">
    <property type="entry name" value="EF-hand"/>
    <property type="match status" value="1"/>
</dbReference>
<dbReference type="Proteomes" id="UP001152797">
    <property type="component" value="Unassembled WGS sequence"/>
</dbReference>
<feature type="coiled-coil region" evidence="2">
    <location>
        <begin position="19"/>
        <end position="54"/>
    </location>
</feature>
<dbReference type="Gene3D" id="1.10.238.10">
    <property type="entry name" value="EF-hand"/>
    <property type="match status" value="1"/>
</dbReference>
<dbReference type="SMART" id="SM00054">
    <property type="entry name" value="EFh"/>
    <property type="match status" value="1"/>
</dbReference>
<feature type="region of interest" description="Disordered" evidence="3">
    <location>
        <begin position="116"/>
        <end position="145"/>
    </location>
</feature>
<feature type="domain" description="EF-hand" evidence="4">
    <location>
        <begin position="51"/>
        <end position="86"/>
    </location>
</feature>
<dbReference type="InterPro" id="IPR011992">
    <property type="entry name" value="EF-hand-dom_pair"/>
</dbReference>
<evidence type="ECO:0000256" key="1">
    <source>
        <dbReference type="ARBA" id="ARBA00022837"/>
    </source>
</evidence>
<reference evidence="5" key="1">
    <citation type="submission" date="2022-10" db="EMBL/GenBank/DDBJ databases">
        <authorList>
            <person name="Chen Y."/>
            <person name="Dougan E. K."/>
            <person name="Chan C."/>
            <person name="Rhodes N."/>
            <person name="Thang M."/>
        </authorList>
    </citation>
    <scope>NUCLEOTIDE SEQUENCE</scope>
</reference>
<gene>
    <name evidence="5" type="ORF">C1SCF055_LOCUS21512</name>
</gene>
<proteinExistence type="predicted"/>
<evidence type="ECO:0000259" key="4">
    <source>
        <dbReference type="PROSITE" id="PS50222"/>
    </source>
</evidence>
<dbReference type="EMBL" id="CAMXCT030002007">
    <property type="protein sequence ID" value="CAL4782211.1"/>
    <property type="molecule type" value="Genomic_DNA"/>
</dbReference>
<dbReference type="InterPro" id="IPR018247">
    <property type="entry name" value="EF_Hand_1_Ca_BS"/>
</dbReference>
<dbReference type="PROSITE" id="PS00018">
    <property type="entry name" value="EF_HAND_1"/>
    <property type="match status" value="1"/>
</dbReference>
<keyword evidence="2" id="KW-0175">Coiled coil</keyword>
<name>A0A9P1CNI1_9DINO</name>
<dbReference type="Pfam" id="PF13202">
    <property type="entry name" value="EF-hand_5"/>
    <property type="match status" value="1"/>
</dbReference>
<evidence type="ECO:0000313" key="5">
    <source>
        <dbReference type="EMBL" id="CAI3994899.1"/>
    </source>
</evidence>
<protein>
    <recommendedName>
        <fullName evidence="4">EF-hand domain-containing protein</fullName>
    </recommendedName>
</protein>
<evidence type="ECO:0000256" key="3">
    <source>
        <dbReference type="SAM" id="MobiDB-lite"/>
    </source>
</evidence>
<dbReference type="EMBL" id="CAMXCT020002007">
    <property type="protein sequence ID" value="CAL1148274.1"/>
    <property type="molecule type" value="Genomic_DNA"/>
</dbReference>
<organism evidence="5">
    <name type="scientific">Cladocopium goreaui</name>
    <dbReference type="NCBI Taxonomy" id="2562237"/>
    <lineage>
        <taxon>Eukaryota</taxon>
        <taxon>Sar</taxon>
        <taxon>Alveolata</taxon>
        <taxon>Dinophyceae</taxon>
        <taxon>Suessiales</taxon>
        <taxon>Symbiodiniaceae</taxon>
        <taxon>Cladocopium</taxon>
    </lineage>
</organism>
<dbReference type="PROSITE" id="PS50222">
    <property type="entry name" value="EF_HAND_2"/>
    <property type="match status" value="1"/>
</dbReference>
<feature type="coiled-coil region" evidence="2">
    <location>
        <begin position="150"/>
        <end position="177"/>
    </location>
</feature>
<keyword evidence="7" id="KW-1185">Reference proteome</keyword>
<dbReference type="GO" id="GO:0005509">
    <property type="term" value="F:calcium ion binding"/>
    <property type="evidence" value="ECO:0007669"/>
    <property type="project" value="InterPro"/>
</dbReference>
<accession>A0A9P1CNI1</accession>
<evidence type="ECO:0000313" key="6">
    <source>
        <dbReference type="EMBL" id="CAL4782211.1"/>
    </source>
</evidence>
<evidence type="ECO:0000313" key="7">
    <source>
        <dbReference type="Proteomes" id="UP001152797"/>
    </source>
</evidence>
<dbReference type="EMBL" id="CAMXCT010002007">
    <property type="protein sequence ID" value="CAI3994899.1"/>
    <property type="molecule type" value="Genomic_DNA"/>
</dbReference>
<reference evidence="6 7" key="2">
    <citation type="submission" date="2024-05" db="EMBL/GenBank/DDBJ databases">
        <authorList>
            <person name="Chen Y."/>
            <person name="Shah S."/>
            <person name="Dougan E. K."/>
            <person name="Thang M."/>
            <person name="Chan C."/>
        </authorList>
    </citation>
    <scope>NUCLEOTIDE SEQUENCE [LARGE SCALE GENOMIC DNA]</scope>
</reference>
<evidence type="ECO:0000256" key="2">
    <source>
        <dbReference type="SAM" id="Coils"/>
    </source>
</evidence>
<keyword evidence="1" id="KW-0106">Calcium</keyword>
<comment type="caution">
    <text evidence="5">The sequence shown here is derived from an EMBL/GenBank/DDBJ whole genome shotgun (WGS) entry which is preliminary data.</text>
</comment>
<dbReference type="AlphaFoldDB" id="A0A9P1CNI1"/>
<sequence length="191" mass="21716">MTTVVESTNLAKESTDTVVRNMQEEEERTRLEAERKKEEELRLEEERKKKVEAAVAAASFDQLDTNKDGVITREEFQDFVQKVQNETSGTLVEEARNLIVTAAEDGRLEEYLKKECPKDSDDSVLPAEAEASQTSQSLQDEDPETIQERVNEVLEENSRLRSENEALRVELEQLMALTVTPDMTPPQTGNR</sequence>